<sequence>MKQFTIQSLVIDEFLVQDRTKLKSRSQVRRIKNQGNYYNDLLASKTKMYGQSLYCLPPKTPQVLIKKKLYTEQEHQISLFKELQYKNLYESEFKIVSEKPRQQQVAKIIQLFHYYQPMSTLRRVLAEDIIFFKKQFSENSVQPRDQMQRNLSIVRQHDEMIKIMSQKAIQFKIKNSILGDKDDLYHLMYLKWIKNITTHNETAITTIRQAVIAAIFTVHQWNPYRNRQMKKQAIEWDFQFSD</sequence>
<dbReference type="EMBL" id="AUWU02000007">
    <property type="protein sequence ID" value="KAH0570945.1"/>
    <property type="molecule type" value="Genomic_DNA"/>
</dbReference>
<protein>
    <submittedName>
        <fullName evidence="1">Uncharacterized protein</fullName>
    </submittedName>
</protein>
<dbReference type="AlphaFoldDB" id="V6LJ13"/>
<reference evidence="2" key="2">
    <citation type="submission" date="2020-12" db="EMBL/GenBank/DDBJ databases">
        <title>New Spironucleus salmonicida genome in near-complete chromosomes.</title>
        <authorList>
            <person name="Xu F."/>
            <person name="Kurt Z."/>
            <person name="Jimenez-Gonzalez A."/>
            <person name="Astvaldsson A."/>
            <person name="Andersson J.O."/>
            <person name="Svard S.G."/>
        </authorList>
    </citation>
    <scope>NUCLEOTIDE SEQUENCE</scope>
    <source>
        <strain evidence="2">ATCC 50377</strain>
    </source>
</reference>
<proteinExistence type="predicted"/>
<name>V6LJ13_9EUKA</name>
<reference evidence="1 2" key="1">
    <citation type="journal article" date="2014" name="PLoS Genet.">
        <title>The Genome of Spironucleus salmonicida Highlights a Fish Pathogen Adapted to Fluctuating Environments.</title>
        <authorList>
            <person name="Xu F."/>
            <person name="Jerlstrom-Hultqvist J."/>
            <person name="Einarsson E."/>
            <person name="Astvaldsson A."/>
            <person name="Svard S.G."/>
            <person name="Andersson J.O."/>
        </authorList>
    </citation>
    <scope>NUCLEOTIDE SEQUENCE</scope>
    <source>
        <strain evidence="2">ATCC 50377</strain>
    </source>
</reference>
<dbReference type="Proteomes" id="UP000018208">
    <property type="component" value="Unassembled WGS sequence"/>
</dbReference>
<accession>V6LJ13</accession>
<gene>
    <name evidence="1" type="ORF">SS50377_15872</name>
    <name evidence="2" type="ORF">SS50377_27238</name>
</gene>
<evidence type="ECO:0000313" key="2">
    <source>
        <dbReference type="EMBL" id="KAH0570945.1"/>
    </source>
</evidence>
<evidence type="ECO:0000313" key="3">
    <source>
        <dbReference type="Proteomes" id="UP000018208"/>
    </source>
</evidence>
<dbReference type="EMBL" id="KI546119">
    <property type="protein sequence ID" value="EST44333.1"/>
    <property type="molecule type" value="Genomic_DNA"/>
</dbReference>
<dbReference type="VEuPathDB" id="GiardiaDB:SS50377_27238"/>
<organism evidence="1">
    <name type="scientific">Spironucleus salmonicida</name>
    <dbReference type="NCBI Taxonomy" id="348837"/>
    <lineage>
        <taxon>Eukaryota</taxon>
        <taxon>Metamonada</taxon>
        <taxon>Diplomonadida</taxon>
        <taxon>Hexamitidae</taxon>
        <taxon>Hexamitinae</taxon>
        <taxon>Spironucleus</taxon>
    </lineage>
</organism>
<keyword evidence="3" id="KW-1185">Reference proteome</keyword>
<evidence type="ECO:0000313" key="1">
    <source>
        <dbReference type="EMBL" id="EST44333.1"/>
    </source>
</evidence>